<protein>
    <submittedName>
        <fullName evidence="1">Uncharacterized protein</fullName>
    </submittedName>
</protein>
<evidence type="ECO:0000313" key="1">
    <source>
        <dbReference type="EMBL" id="QPX64596.1"/>
    </source>
</evidence>
<evidence type="ECO:0000313" key="2">
    <source>
        <dbReference type="Proteomes" id="UP000595369"/>
    </source>
</evidence>
<dbReference type="Proteomes" id="UP000595369">
    <property type="component" value="Segment"/>
</dbReference>
<accession>A0A7T3KG59</accession>
<organism evidence="1 2">
    <name type="scientific">Campylobacter phage F365</name>
    <dbReference type="NCBI Taxonomy" id="2794370"/>
    <lineage>
        <taxon>Viruses</taxon>
        <taxon>Duplodnaviria</taxon>
        <taxon>Heunggongvirae</taxon>
        <taxon>Uroviricota</taxon>
        <taxon>Caudoviricetes</taxon>
        <taxon>Connertonviridae</taxon>
        <taxon>Fletchervirus</taxon>
        <taxon>Fletchervirus CPX</taxon>
    </lineage>
</organism>
<name>A0A7T3KG59_9CAUD</name>
<dbReference type="EMBL" id="MT863724">
    <property type="protein sequence ID" value="QPX64596.1"/>
    <property type="molecule type" value="Genomic_DNA"/>
</dbReference>
<gene>
    <name evidence="1" type="ORF">F365_133</name>
</gene>
<proteinExistence type="predicted"/>
<reference evidence="1 2" key="1">
    <citation type="submission" date="2020-08" db="EMBL/GenBank/DDBJ databases">
        <authorList>
            <person name="Sorensen M.C.H."/>
        </authorList>
    </citation>
    <scope>NUCLEOTIDE SEQUENCE [LARGE SCALE GENOMIC DNA]</scope>
</reference>
<sequence length="53" mass="6302">MIEPKREPTQDFFVCLLKEPRWVSTDDLYAILLSPGVTYPAEIAMMHPDFFRW</sequence>